<dbReference type="OrthoDB" id="9785699at2"/>
<organism evidence="1 2">
    <name type="scientific">Gracilibacillus ureilyticus</name>
    <dbReference type="NCBI Taxonomy" id="531814"/>
    <lineage>
        <taxon>Bacteria</taxon>
        <taxon>Bacillati</taxon>
        <taxon>Bacillota</taxon>
        <taxon>Bacilli</taxon>
        <taxon>Bacillales</taxon>
        <taxon>Bacillaceae</taxon>
        <taxon>Gracilibacillus</taxon>
    </lineage>
</organism>
<proteinExistence type="predicted"/>
<name>A0A1H9TA63_9BACI</name>
<keyword evidence="2" id="KW-1185">Reference proteome</keyword>
<gene>
    <name evidence="1" type="ORF">SAMN04487944_11353</name>
</gene>
<reference evidence="1 2" key="1">
    <citation type="submission" date="2016-10" db="EMBL/GenBank/DDBJ databases">
        <authorList>
            <person name="de Groot N.N."/>
        </authorList>
    </citation>
    <scope>NUCLEOTIDE SEQUENCE [LARGE SCALE GENOMIC DNA]</scope>
    <source>
        <strain evidence="1 2">CGMCC 1.7727</strain>
    </source>
</reference>
<protein>
    <submittedName>
        <fullName evidence="1">Uncharacterized protein</fullName>
    </submittedName>
</protein>
<dbReference type="AlphaFoldDB" id="A0A1H9TA63"/>
<dbReference type="Proteomes" id="UP000199687">
    <property type="component" value="Unassembled WGS sequence"/>
</dbReference>
<dbReference type="RefSeq" id="WP_089741728.1">
    <property type="nucleotide sequence ID" value="NZ_FOGL01000013.1"/>
</dbReference>
<accession>A0A1H9TA63</accession>
<sequence>MSTATDPYQWIEAKERLTEAILESMLTFIDDIDFLMNHTRSPLVMRDIELFMEFRVKIFVSMTIETDSENKGKFSHLLRHQFQQD</sequence>
<dbReference type="STRING" id="531814.SAMN04487944_11353"/>
<dbReference type="EMBL" id="FOGL01000013">
    <property type="protein sequence ID" value="SER93814.1"/>
    <property type="molecule type" value="Genomic_DNA"/>
</dbReference>
<evidence type="ECO:0000313" key="2">
    <source>
        <dbReference type="Proteomes" id="UP000199687"/>
    </source>
</evidence>
<evidence type="ECO:0000313" key="1">
    <source>
        <dbReference type="EMBL" id="SER93814.1"/>
    </source>
</evidence>